<proteinExistence type="predicted"/>
<name>A0AAW7M960_9MICO</name>
<comment type="caution">
    <text evidence="6">The sequence shown here is derived from an EMBL/GenBank/DDBJ whole genome shotgun (WGS) entry which is preliminary data.</text>
</comment>
<dbReference type="EMBL" id="JAUHPX010000009">
    <property type="protein sequence ID" value="MDN4489003.1"/>
    <property type="molecule type" value="Genomic_DNA"/>
</dbReference>
<sequence>MTFNEGSRLDPGRVGSRGRSAKGGLAIGGGIGGLAIVLLYMFLGGNPSDLGALMGGTGSAPVDDTAQQDLADRCQTGADANDYTDCRMVGTVNSLDAYWAEALPAAGVDFAYPGIVLFDQATQSGCGTASSATGPFYCPPDQTIYLDVSFFDVLATDFGASGGPLAEMYVMAHEYGHHIENLVGVFDVADRTGTGEDSDSVKVELMADCLAGVWAGHAATVPDASGTPYLAPLTQQDLDDALSAAAAVGDDRIQEASGGEADPHTFTHGSAEQRADAFAAGYRNGTLAACDAFGVTDG</sequence>
<dbReference type="PANTHER" id="PTHR30168">
    <property type="entry name" value="PUTATIVE MEMBRANE PROTEIN YPFJ"/>
    <property type="match status" value="1"/>
</dbReference>
<comment type="subcellular location">
    <subcellularLocation>
        <location evidence="1">Membrane</location>
        <topology evidence="1">Single-pass membrane protein</topology>
    </subcellularLocation>
</comment>
<evidence type="ECO:0000313" key="7">
    <source>
        <dbReference type="Proteomes" id="UP001172737"/>
    </source>
</evidence>
<keyword evidence="3 5" id="KW-1133">Transmembrane helix</keyword>
<evidence type="ECO:0000256" key="4">
    <source>
        <dbReference type="ARBA" id="ARBA00023136"/>
    </source>
</evidence>
<gene>
    <name evidence="6" type="ORF">QQX10_12580</name>
</gene>
<dbReference type="AlphaFoldDB" id="A0AAW7M960"/>
<dbReference type="Pfam" id="PF04228">
    <property type="entry name" value="Zn_peptidase"/>
    <property type="match status" value="1"/>
</dbReference>
<evidence type="ECO:0000256" key="5">
    <source>
        <dbReference type="SAM" id="Phobius"/>
    </source>
</evidence>
<feature type="transmembrane region" description="Helical" evidence="5">
    <location>
        <begin position="23"/>
        <end position="43"/>
    </location>
</feature>
<organism evidence="6 7">
    <name type="scientific">Demequina lignilytica</name>
    <dbReference type="NCBI Taxonomy" id="3051663"/>
    <lineage>
        <taxon>Bacteria</taxon>
        <taxon>Bacillati</taxon>
        <taxon>Actinomycetota</taxon>
        <taxon>Actinomycetes</taxon>
        <taxon>Micrococcales</taxon>
        <taxon>Demequinaceae</taxon>
        <taxon>Demequina</taxon>
    </lineage>
</organism>
<protein>
    <submittedName>
        <fullName evidence="6">Neutral zinc metallopeptidase</fullName>
    </submittedName>
</protein>
<reference evidence="6" key="1">
    <citation type="submission" date="2023-06" db="EMBL/GenBank/DDBJ databases">
        <title>Sysu t00039.</title>
        <authorList>
            <person name="Gao L."/>
            <person name="Fang B.-Z."/>
            <person name="Li W.-J."/>
        </authorList>
    </citation>
    <scope>NUCLEOTIDE SEQUENCE</scope>
    <source>
        <strain evidence="6">SYSU T00039</strain>
    </source>
</reference>
<dbReference type="GO" id="GO:0016020">
    <property type="term" value="C:membrane"/>
    <property type="evidence" value="ECO:0007669"/>
    <property type="project" value="UniProtKB-SubCell"/>
</dbReference>
<dbReference type="Proteomes" id="UP001172737">
    <property type="component" value="Unassembled WGS sequence"/>
</dbReference>
<evidence type="ECO:0000256" key="2">
    <source>
        <dbReference type="ARBA" id="ARBA00022692"/>
    </source>
</evidence>
<dbReference type="RefSeq" id="WP_301121642.1">
    <property type="nucleotide sequence ID" value="NZ_JAUHPX010000009.1"/>
</dbReference>
<keyword evidence="7" id="KW-1185">Reference proteome</keyword>
<evidence type="ECO:0000256" key="1">
    <source>
        <dbReference type="ARBA" id="ARBA00004167"/>
    </source>
</evidence>
<keyword evidence="2 5" id="KW-0812">Transmembrane</keyword>
<evidence type="ECO:0000313" key="6">
    <source>
        <dbReference type="EMBL" id="MDN4489003.1"/>
    </source>
</evidence>
<keyword evidence="4 5" id="KW-0472">Membrane</keyword>
<evidence type="ECO:0000256" key="3">
    <source>
        <dbReference type="ARBA" id="ARBA00022989"/>
    </source>
</evidence>
<dbReference type="InterPro" id="IPR007343">
    <property type="entry name" value="Uncharacterised_pept_Zn_put"/>
</dbReference>
<accession>A0AAW7M960</accession>
<dbReference type="PANTHER" id="PTHR30168:SF0">
    <property type="entry name" value="INNER MEMBRANE PROTEIN"/>
    <property type="match status" value="1"/>
</dbReference>